<gene>
    <name evidence="1" type="ORF">SK803_42585</name>
</gene>
<sequence>MSLLNTRTRLMVEHGLSSAADDMLHQLVGNRFAFHVCGKRLDRVVRAEDRPESAACLSSGSAV</sequence>
<keyword evidence="2" id="KW-1185">Reference proteome</keyword>
<protein>
    <submittedName>
        <fullName evidence="1">Uncharacterized protein</fullName>
    </submittedName>
</protein>
<proteinExistence type="predicted"/>
<dbReference type="EMBL" id="JAXAVW010000051">
    <property type="protein sequence ID" value="MDX8036924.1"/>
    <property type="molecule type" value="Genomic_DNA"/>
</dbReference>
<evidence type="ECO:0000313" key="1">
    <source>
        <dbReference type="EMBL" id="MDX8036924.1"/>
    </source>
</evidence>
<accession>A0ABU4TFZ9</accession>
<evidence type="ECO:0000313" key="2">
    <source>
        <dbReference type="Proteomes" id="UP001285521"/>
    </source>
</evidence>
<organism evidence="1 2">
    <name type="scientific">Lentzea miocenica</name>
    <dbReference type="NCBI Taxonomy" id="3095431"/>
    <lineage>
        <taxon>Bacteria</taxon>
        <taxon>Bacillati</taxon>
        <taxon>Actinomycetota</taxon>
        <taxon>Actinomycetes</taxon>
        <taxon>Pseudonocardiales</taxon>
        <taxon>Pseudonocardiaceae</taxon>
        <taxon>Lentzea</taxon>
    </lineage>
</organism>
<dbReference type="Proteomes" id="UP001285521">
    <property type="component" value="Unassembled WGS sequence"/>
</dbReference>
<comment type="caution">
    <text evidence="1">The sequence shown here is derived from an EMBL/GenBank/DDBJ whole genome shotgun (WGS) entry which is preliminary data.</text>
</comment>
<reference evidence="1 2" key="1">
    <citation type="submission" date="2023-11" db="EMBL/GenBank/DDBJ databases">
        <title>Lentzea sokolovensis, sp. nov., Lentzea kristufkii, sp. nov., and Lentzea miocenensis, sp. nov., rare actinobacteria from Sokolov Coal Basin, Miocene lacustrine sediment, Czech Republic.</title>
        <authorList>
            <person name="Lara A."/>
            <person name="Kotroba L."/>
            <person name="Nouioui I."/>
            <person name="Neumann-Schaal M."/>
            <person name="Mast Y."/>
            <person name="Chronakova A."/>
        </authorList>
    </citation>
    <scope>NUCLEOTIDE SEQUENCE [LARGE SCALE GENOMIC DNA]</scope>
    <source>
        <strain evidence="1 2">BCCO 10_0856</strain>
    </source>
</reference>
<name>A0ABU4TFZ9_9PSEU</name>
<dbReference type="RefSeq" id="WP_319971919.1">
    <property type="nucleotide sequence ID" value="NZ_JAXAVW010000051.1"/>
</dbReference>